<dbReference type="InterPro" id="IPR013083">
    <property type="entry name" value="Znf_RING/FYVE/PHD"/>
</dbReference>
<evidence type="ECO:0000259" key="1">
    <source>
        <dbReference type="PROSITE" id="PS50089"/>
    </source>
</evidence>
<evidence type="ECO:0000313" key="3">
    <source>
        <dbReference type="Proteomes" id="UP000286947"/>
    </source>
</evidence>
<organism evidence="2 3">
    <name type="scientific">Saezia sanguinis</name>
    <dbReference type="NCBI Taxonomy" id="1965230"/>
    <lineage>
        <taxon>Bacteria</taxon>
        <taxon>Pseudomonadati</taxon>
        <taxon>Pseudomonadota</taxon>
        <taxon>Betaproteobacteria</taxon>
        <taxon>Burkholderiales</taxon>
        <taxon>Saeziaceae</taxon>
        <taxon>Saezia</taxon>
    </lineage>
</organism>
<dbReference type="SMART" id="SM00184">
    <property type="entry name" value="RING"/>
    <property type="match status" value="1"/>
</dbReference>
<dbReference type="SUPFAM" id="SSF57850">
    <property type="entry name" value="RING/U-box"/>
    <property type="match status" value="1"/>
</dbReference>
<gene>
    <name evidence="2" type="ORF">CUZ56_02589</name>
</gene>
<protein>
    <recommendedName>
        <fullName evidence="1">RING-type domain-containing protein</fullName>
    </recommendedName>
</protein>
<dbReference type="PROSITE" id="PS50089">
    <property type="entry name" value="ZF_RING_2"/>
    <property type="match status" value="1"/>
</dbReference>
<dbReference type="InterPro" id="IPR001841">
    <property type="entry name" value="Znf_RING"/>
</dbReference>
<name>A0A433SAS0_9BURK</name>
<evidence type="ECO:0000313" key="2">
    <source>
        <dbReference type="EMBL" id="RUS65744.1"/>
    </source>
</evidence>
<comment type="caution">
    <text evidence="2">The sequence shown here is derived from an EMBL/GenBank/DDBJ whole genome shotgun (WGS) entry which is preliminary data.</text>
</comment>
<dbReference type="AlphaFoldDB" id="A0A433SAS0"/>
<proteinExistence type="predicted"/>
<reference evidence="2 3" key="1">
    <citation type="submission" date="2018-01" db="EMBL/GenBank/DDBJ databases">
        <title>Saezia sanguinis gen. nov., sp. nov., in the order Burkholderiales isolated from human blood.</title>
        <authorList>
            <person name="Medina-Pascual M.J."/>
            <person name="Valdezate S."/>
            <person name="Monzon S."/>
            <person name="Cuesta I."/>
            <person name="Carrasco G."/>
            <person name="Villalon P."/>
            <person name="Saez-Nieto J.A."/>
        </authorList>
    </citation>
    <scope>NUCLEOTIDE SEQUENCE [LARGE SCALE GENOMIC DNA]</scope>
    <source>
        <strain evidence="2 3">CNM695-12</strain>
    </source>
</reference>
<keyword evidence="3" id="KW-1185">Reference proteome</keyword>
<dbReference type="Proteomes" id="UP000286947">
    <property type="component" value="Unassembled WGS sequence"/>
</dbReference>
<dbReference type="Gene3D" id="3.30.40.10">
    <property type="entry name" value="Zinc/RING finger domain, C3HC4 (zinc finger)"/>
    <property type="match status" value="1"/>
</dbReference>
<dbReference type="RefSeq" id="WP_162615351.1">
    <property type="nucleotide sequence ID" value="NZ_PQSP01000009.1"/>
</dbReference>
<sequence>MPIDKGAATQGELGTNCTICLEGGCDAKLEDCGHVFHWTCLVGLMQAPPPTNSLCPNCRTRIRNWFNLRGGHWWDDPY</sequence>
<feature type="domain" description="RING-type" evidence="1">
    <location>
        <begin position="17"/>
        <end position="59"/>
    </location>
</feature>
<dbReference type="Pfam" id="PF13639">
    <property type="entry name" value="zf-RING_2"/>
    <property type="match status" value="1"/>
</dbReference>
<accession>A0A433SAS0</accession>
<dbReference type="EMBL" id="PQSP01000009">
    <property type="protein sequence ID" value="RUS65744.1"/>
    <property type="molecule type" value="Genomic_DNA"/>
</dbReference>